<protein>
    <submittedName>
        <fullName evidence="1">Uncharacterized protein</fullName>
    </submittedName>
</protein>
<proteinExistence type="predicted"/>
<reference evidence="1" key="1">
    <citation type="journal article" date="2015" name="Nature">
        <title>Complex archaea that bridge the gap between prokaryotes and eukaryotes.</title>
        <authorList>
            <person name="Spang A."/>
            <person name="Saw J.H."/>
            <person name="Jorgensen S.L."/>
            <person name="Zaremba-Niedzwiedzka K."/>
            <person name="Martijn J."/>
            <person name="Lind A.E."/>
            <person name="van Eijk R."/>
            <person name="Schleper C."/>
            <person name="Guy L."/>
            <person name="Ettema T.J."/>
        </authorList>
    </citation>
    <scope>NUCLEOTIDE SEQUENCE</scope>
</reference>
<sequence>MKISELTRTWDVIPRIAHVHQGDVVHIVERKGEYKPDKYRRNNYDLTNCNRLIKWTWSTLSLIGYKLCSKCGDRKAFEDALERGKILRAEVEAEDDRQRIMGNAEFLADVAWDQTYQEINDGIAEYADELVKDGKVLIPINEVDLEMLRFILKRFMAATEFQPLKPPELVQDYHHVKRILDEVLIT</sequence>
<accession>A0A0F9FH70</accession>
<organism evidence="1">
    <name type="scientific">marine sediment metagenome</name>
    <dbReference type="NCBI Taxonomy" id="412755"/>
    <lineage>
        <taxon>unclassified sequences</taxon>
        <taxon>metagenomes</taxon>
        <taxon>ecological metagenomes</taxon>
    </lineage>
</organism>
<name>A0A0F9FH70_9ZZZZ</name>
<gene>
    <name evidence="1" type="ORF">LCGC14_2243600</name>
</gene>
<comment type="caution">
    <text evidence="1">The sequence shown here is derived from an EMBL/GenBank/DDBJ whole genome shotgun (WGS) entry which is preliminary data.</text>
</comment>
<dbReference type="AlphaFoldDB" id="A0A0F9FH70"/>
<evidence type="ECO:0000313" key="1">
    <source>
        <dbReference type="EMBL" id="KKL56615.1"/>
    </source>
</evidence>
<dbReference type="EMBL" id="LAZR01030432">
    <property type="protein sequence ID" value="KKL56615.1"/>
    <property type="molecule type" value="Genomic_DNA"/>
</dbReference>